<dbReference type="PANTHER" id="PTHR11895:SF7">
    <property type="entry name" value="GLUTAMYL-TRNA(GLN) AMIDOTRANSFERASE SUBUNIT A, MITOCHONDRIAL"/>
    <property type="match status" value="1"/>
</dbReference>
<feature type="compositionally biased region" description="Low complexity" evidence="8">
    <location>
        <begin position="134"/>
        <end position="159"/>
    </location>
</feature>
<evidence type="ECO:0000256" key="3">
    <source>
        <dbReference type="ARBA" id="ARBA00022741"/>
    </source>
</evidence>
<dbReference type="GO" id="GO:0032543">
    <property type="term" value="P:mitochondrial translation"/>
    <property type="evidence" value="ECO:0007669"/>
    <property type="project" value="UniProtKB-UniRule"/>
</dbReference>
<dbReference type="Gene3D" id="3.90.1300.10">
    <property type="entry name" value="Amidase signature (AS) domain"/>
    <property type="match status" value="1"/>
</dbReference>
<protein>
    <recommendedName>
        <fullName evidence="7">Glutamyl-tRNA(Gln) amidotransferase subunit A, mitochondrial</fullName>
        <shortName evidence="7">Glu-AdT subunit A</shortName>
        <ecNumber evidence="7">6.3.5.7</ecNumber>
    </recommendedName>
</protein>
<comment type="subunit">
    <text evidence="7">Subunit of the heterotrimeric GatCAB amidotransferase (AdT) complex, composed of A, B and C subunits.</text>
</comment>
<sequence length="475" mass="51579">MRVQSLLHRLSTKTGIPRNDPYNALIKENTFSPRNAPLPSLPLSGKTISIKDNIFTLSPPVTTCASAVLKNYQPPYEATCVSLLRAAGAVISAKTNMDEFGMGSHSQNSFFGGVENPCTESDWHSTNASKHDLPQQQPQKPHQQPRLSPGGSSGGSAVSVSTSHSWAALGTDTGGSVRLPAAYCGIVGFKPSYGRISRWGVIPYANSLDTVGVLSRTVNQARQVFHTLDREDERDPTAWATSLRQTVKKNHPLPRHLRIGIPKEYLLLEELCPAIKKSYLSTLQALESRGHTLALLSLPLTKSALAAYYILAPAEASSNLAKYDGVRYGTRREDYVATRALFGAEVQRRILLGSYTLSSSARENYFVQAQKVRRLVQREFDSVFARGNPLSEGDGDKREGVDVILTPTAPTPAPTLDRVNAQEPVEAYLNDVFTVPASLAGLPALSVPLVDGSVQILGQFGDDELVLRMGEEVQA</sequence>
<comment type="function">
    <text evidence="7">Allows the formation of correctly charged Gln-tRNA(Gln) through the transamidation of misacylated Glu-tRNA(Gln) in the mitochondria. The reaction takes place in the presence of glutamine and ATP through an activated gamma-phospho-Glu-tRNA(Gln).</text>
</comment>
<dbReference type="PANTHER" id="PTHR11895">
    <property type="entry name" value="TRANSAMIDASE"/>
    <property type="match status" value="1"/>
</dbReference>
<feature type="active site" description="Charge relay system" evidence="7">
    <location>
        <position position="152"/>
    </location>
</feature>
<keyword evidence="7" id="KW-0496">Mitochondrion</keyword>
<feature type="domain" description="Amidase" evidence="9">
    <location>
        <begin position="39"/>
        <end position="121"/>
    </location>
</feature>
<name>A0A6A7C0T6_9PEZI</name>
<dbReference type="SUPFAM" id="SSF75304">
    <property type="entry name" value="Amidase signature (AS) enzymes"/>
    <property type="match status" value="1"/>
</dbReference>
<evidence type="ECO:0000256" key="8">
    <source>
        <dbReference type="SAM" id="MobiDB-lite"/>
    </source>
</evidence>
<keyword evidence="4 7" id="KW-0067">ATP-binding</keyword>
<dbReference type="OrthoDB" id="421993at2759"/>
<dbReference type="GO" id="GO:0005739">
    <property type="term" value="C:mitochondrion"/>
    <property type="evidence" value="ECO:0007669"/>
    <property type="project" value="UniProtKB-SubCell"/>
</dbReference>
<dbReference type="Pfam" id="PF01425">
    <property type="entry name" value="Amidase"/>
    <property type="match status" value="2"/>
</dbReference>
<dbReference type="Proteomes" id="UP000799421">
    <property type="component" value="Unassembled WGS sequence"/>
</dbReference>
<comment type="similarity">
    <text evidence="1 7">Belongs to the amidase family. GatA subfamily.</text>
</comment>
<feature type="active site" description="Acyl-ester intermediate" evidence="7">
    <location>
        <position position="176"/>
    </location>
</feature>
<dbReference type="GO" id="GO:0070681">
    <property type="term" value="P:glutaminyl-tRNAGln biosynthesis via transamidation"/>
    <property type="evidence" value="ECO:0007669"/>
    <property type="project" value="UniProtKB-UniRule"/>
</dbReference>
<reference evidence="10" key="1">
    <citation type="journal article" date="2020" name="Stud. Mycol.">
        <title>101 Dothideomycetes genomes: a test case for predicting lifestyles and emergence of pathogens.</title>
        <authorList>
            <person name="Haridas S."/>
            <person name="Albert R."/>
            <person name="Binder M."/>
            <person name="Bloem J."/>
            <person name="Labutti K."/>
            <person name="Salamov A."/>
            <person name="Andreopoulos B."/>
            <person name="Baker S."/>
            <person name="Barry K."/>
            <person name="Bills G."/>
            <person name="Bluhm B."/>
            <person name="Cannon C."/>
            <person name="Castanera R."/>
            <person name="Culley D."/>
            <person name="Daum C."/>
            <person name="Ezra D."/>
            <person name="Gonzalez J."/>
            <person name="Henrissat B."/>
            <person name="Kuo A."/>
            <person name="Liang C."/>
            <person name="Lipzen A."/>
            <person name="Lutzoni F."/>
            <person name="Magnuson J."/>
            <person name="Mondo S."/>
            <person name="Nolan M."/>
            <person name="Ohm R."/>
            <person name="Pangilinan J."/>
            <person name="Park H.-J."/>
            <person name="Ramirez L."/>
            <person name="Alfaro M."/>
            <person name="Sun H."/>
            <person name="Tritt A."/>
            <person name="Yoshinaga Y."/>
            <person name="Zwiers L.-H."/>
            <person name="Turgeon B."/>
            <person name="Goodwin S."/>
            <person name="Spatafora J."/>
            <person name="Crous P."/>
            <person name="Grigoriev I."/>
        </authorList>
    </citation>
    <scope>NUCLEOTIDE SEQUENCE</scope>
    <source>
        <strain evidence="10">CBS 480.64</strain>
    </source>
</reference>
<evidence type="ECO:0000256" key="6">
    <source>
        <dbReference type="ARBA" id="ARBA00047407"/>
    </source>
</evidence>
<dbReference type="GO" id="GO:0030956">
    <property type="term" value="C:glutamyl-tRNA(Gln) amidotransferase complex"/>
    <property type="evidence" value="ECO:0007669"/>
    <property type="project" value="UniProtKB-UniRule"/>
</dbReference>
<keyword evidence="3 7" id="KW-0547">Nucleotide-binding</keyword>
<evidence type="ECO:0000256" key="2">
    <source>
        <dbReference type="ARBA" id="ARBA00022598"/>
    </source>
</evidence>
<feature type="domain" description="Amidase" evidence="9">
    <location>
        <begin position="145"/>
        <end position="467"/>
    </location>
</feature>
<dbReference type="InterPro" id="IPR023631">
    <property type="entry name" value="Amidase_dom"/>
</dbReference>
<gene>
    <name evidence="10" type="ORF">K470DRAFT_258099</name>
</gene>
<dbReference type="GO" id="GO:0050567">
    <property type="term" value="F:glutaminyl-tRNA synthase (glutamine-hydrolyzing) activity"/>
    <property type="evidence" value="ECO:0007669"/>
    <property type="project" value="UniProtKB-UniRule"/>
</dbReference>
<evidence type="ECO:0000313" key="11">
    <source>
        <dbReference type="Proteomes" id="UP000799421"/>
    </source>
</evidence>
<comment type="catalytic activity">
    <reaction evidence="6 7">
        <text>L-glutamyl-tRNA(Gln) + L-glutamine + ATP + H2O = L-glutaminyl-tRNA(Gln) + L-glutamate + ADP + phosphate + H(+)</text>
        <dbReference type="Rhea" id="RHEA:17521"/>
        <dbReference type="Rhea" id="RHEA-COMP:9681"/>
        <dbReference type="Rhea" id="RHEA-COMP:9684"/>
        <dbReference type="ChEBI" id="CHEBI:15377"/>
        <dbReference type="ChEBI" id="CHEBI:15378"/>
        <dbReference type="ChEBI" id="CHEBI:29985"/>
        <dbReference type="ChEBI" id="CHEBI:30616"/>
        <dbReference type="ChEBI" id="CHEBI:43474"/>
        <dbReference type="ChEBI" id="CHEBI:58359"/>
        <dbReference type="ChEBI" id="CHEBI:78520"/>
        <dbReference type="ChEBI" id="CHEBI:78521"/>
        <dbReference type="ChEBI" id="CHEBI:456216"/>
        <dbReference type="EC" id="6.3.5.7"/>
    </reaction>
</comment>
<evidence type="ECO:0000256" key="1">
    <source>
        <dbReference type="ARBA" id="ARBA00008069"/>
    </source>
</evidence>
<evidence type="ECO:0000256" key="7">
    <source>
        <dbReference type="HAMAP-Rule" id="MF_03150"/>
    </source>
</evidence>
<keyword evidence="5 7" id="KW-0648">Protein biosynthesis</keyword>
<proteinExistence type="inferred from homology"/>
<feature type="region of interest" description="Disordered" evidence="8">
    <location>
        <begin position="121"/>
        <end position="159"/>
    </location>
</feature>
<evidence type="ECO:0000259" key="9">
    <source>
        <dbReference type="Pfam" id="PF01425"/>
    </source>
</evidence>
<dbReference type="GO" id="GO:0005524">
    <property type="term" value="F:ATP binding"/>
    <property type="evidence" value="ECO:0007669"/>
    <property type="project" value="UniProtKB-KW"/>
</dbReference>
<dbReference type="InterPro" id="IPR004412">
    <property type="entry name" value="GatA"/>
</dbReference>
<dbReference type="InterPro" id="IPR000120">
    <property type="entry name" value="Amidase"/>
</dbReference>
<dbReference type="AlphaFoldDB" id="A0A6A7C0T6"/>
<keyword evidence="2 7" id="KW-0436">Ligase</keyword>
<dbReference type="EMBL" id="MU005983">
    <property type="protein sequence ID" value="KAF2860338.1"/>
    <property type="molecule type" value="Genomic_DNA"/>
</dbReference>
<accession>A0A6A7C0T6</accession>
<evidence type="ECO:0000256" key="4">
    <source>
        <dbReference type="ARBA" id="ARBA00022840"/>
    </source>
</evidence>
<evidence type="ECO:0000256" key="5">
    <source>
        <dbReference type="ARBA" id="ARBA00022917"/>
    </source>
</evidence>
<dbReference type="InterPro" id="IPR036928">
    <property type="entry name" value="AS_sf"/>
</dbReference>
<dbReference type="HAMAP" id="MF_00120">
    <property type="entry name" value="GatA"/>
    <property type="match status" value="1"/>
</dbReference>
<keyword evidence="11" id="KW-1185">Reference proteome</keyword>
<organism evidence="10 11">
    <name type="scientific">Piedraia hortae CBS 480.64</name>
    <dbReference type="NCBI Taxonomy" id="1314780"/>
    <lineage>
        <taxon>Eukaryota</taxon>
        <taxon>Fungi</taxon>
        <taxon>Dikarya</taxon>
        <taxon>Ascomycota</taxon>
        <taxon>Pezizomycotina</taxon>
        <taxon>Dothideomycetes</taxon>
        <taxon>Dothideomycetidae</taxon>
        <taxon>Capnodiales</taxon>
        <taxon>Piedraiaceae</taxon>
        <taxon>Piedraia</taxon>
    </lineage>
</organism>
<dbReference type="EC" id="6.3.5.7" evidence="7"/>
<comment type="subcellular location">
    <subcellularLocation>
        <location evidence="7">Mitochondrion</location>
    </subcellularLocation>
</comment>
<feature type="active site" description="Charge relay system" evidence="7">
    <location>
        <position position="51"/>
    </location>
</feature>
<dbReference type="InterPro" id="IPR020556">
    <property type="entry name" value="Amidase_CS"/>
</dbReference>
<evidence type="ECO:0000313" key="10">
    <source>
        <dbReference type="EMBL" id="KAF2860338.1"/>
    </source>
</evidence>
<dbReference type="PROSITE" id="PS00571">
    <property type="entry name" value="AMIDASES"/>
    <property type="match status" value="1"/>
</dbReference>